<dbReference type="Pfam" id="PF11236">
    <property type="entry name" value="DUF3037"/>
    <property type="match status" value="1"/>
</dbReference>
<dbReference type="AlphaFoldDB" id="A0A1N6HQV6"/>
<keyword evidence="2" id="KW-1185">Reference proteome</keyword>
<dbReference type="InterPro" id="IPR021398">
    <property type="entry name" value="DUF3037"/>
</dbReference>
<evidence type="ECO:0000313" key="1">
    <source>
        <dbReference type="EMBL" id="SIO22055.1"/>
    </source>
</evidence>
<evidence type="ECO:0008006" key="3">
    <source>
        <dbReference type="Google" id="ProtNLM"/>
    </source>
</evidence>
<reference evidence="2" key="1">
    <citation type="submission" date="2016-11" db="EMBL/GenBank/DDBJ databases">
        <authorList>
            <person name="Varghese N."/>
            <person name="Submissions S."/>
        </authorList>
    </citation>
    <scope>NUCLEOTIDE SEQUENCE [LARGE SCALE GENOMIC DNA]</scope>
    <source>
        <strain evidence="2">DSM 15292</strain>
    </source>
</reference>
<dbReference type="Proteomes" id="UP000185221">
    <property type="component" value="Unassembled WGS sequence"/>
</dbReference>
<evidence type="ECO:0000313" key="2">
    <source>
        <dbReference type="Proteomes" id="UP000185221"/>
    </source>
</evidence>
<sequence length="137" mass="15485">MLINLQKKPKMQGQHLYEYAIIRVVPRVEREEFINVGVILCDWKSGFIGSKVFLNKEKLLALDPNADLEMIENNLSSFDKICQGSSKGGPIAEMDLASRFRWLTAVRSSVIQTSRPHTGFSTNLPKTLESLFEEQVG</sequence>
<organism evidence="1 2">
    <name type="scientific">Algoriphagus halophilus</name>
    <dbReference type="NCBI Taxonomy" id="226505"/>
    <lineage>
        <taxon>Bacteria</taxon>
        <taxon>Pseudomonadati</taxon>
        <taxon>Bacteroidota</taxon>
        <taxon>Cytophagia</taxon>
        <taxon>Cytophagales</taxon>
        <taxon>Cyclobacteriaceae</taxon>
        <taxon>Algoriphagus</taxon>
    </lineage>
</organism>
<dbReference type="STRING" id="226505.SAMN05444394_3902"/>
<proteinExistence type="predicted"/>
<protein>
    <recommendedName>
        <fullName evidence="3">DUF3037 domain-containing protein</fullName>
    </recommendedName>
</protein>
<gene>
    <name evidence="1" type="ORF">SAMN05444394_3902</name>
</gene>
<accession>A0A1N6HQV6</accession>
<dbReference type="EMBL" id="FSRC01000004">
    <property type="protein sequence ID" value="SIO22055.1"/>
    <property type="molecule type" value="Genomic_DNA"/>
</dbReference>
<name>A0A1N6HQV6_9BACT</name>